<sequence>MLEFKELIQQQKIELSSLKDGDFKTGLFDELNSIEEMINDRINRNK</sequence>
<comment type="caution">
    <text evidence="1">The sequence shown here is derived from an EMBL/GenBank/DDBJ whole genome shotgun (WGS) entry which is preliminary data.</text>
</comment>
<dbReference type="EMBL" id="JAPZCX010000023">
    <property type="protein sequence ID" value="MDN5071580.1"/>
    <property type="molecule type" value="Genomic_DNA"/>
</dbReference>
<dbReference type="Proteomes" id="UP001170288">
    <property type="component" value="Unassembled WGS sequence"/>
</dbReference>
<protein>
    <submittedName>
        <fullName evidence="1">Uncharacterized protein</fullName>
    </submittedName>
</protein>
<organism evidence="1 2">
    <name type="scientific">Aliarcobacter butzleri</name>
    <dbReference type="NCBI Taxonomy" id="28197"/>
    <lineage>
        <taxon>Bacteria</taxon>
        <taxon>Pseudomonadati</taxon>
        <taxon>Campylobacterota</taxon>
        <taxon>Epsilonproteobacteria</taxon>
        <taxon>Campylobacterales</taxon>
        <taxon>Arcobacteraceae</taxon>
        <taxon>Aliarcobacter</taxon>
    </lineage>
</organism>
<accession>A0AAW7PZW0</accession>
<reference evidence="1" key="1">
    <citation type="submission" date="2022-12" db="EMBL/GenBank/DDBJ databases">
        <authorList>
            <person name="Uljanovas D."/>
        </authorList>
    </citation>
    <scope>NUCLEOTIDE SEQUENCE</scope>
    <source>
        <strain evidence="1">RCM69</strain>
    </source>
</reference>
<evidence type="ECO:0000313" key="1">
    <source>
        <dbReference type="EMBL" id="MDN5071580.1"/>
    </source>
</evidence>
<reference evidence="1" key="2">
    <citation type="journal article" date="2023" name="Microorganisms">
        <title>Genomic Characterization of Arcobacter butzleri Strains Isolated from Various Sources in Lithuania.</title>
        <authorList>
            <person name="Uljanovas D."/>
            <person name="Golz G."/>
            <person name="Fleischmann S."/>
            <person name="Kudirkiene E."/>
            <person name="Kasetiene N."/>
            <person name="Grineviciene A."/>
            <person name="Tamuleviciene E."/>
            <person name="Aksomaitiene J."/>
            <person name="Alter T."/>
            <person name="Malakauskas M."/>
        </authorList>
    </citation>
    <scope>NUCLEOTIDE SEQUENCE</scope>
    <source>
        <strain evidence="1">RCM69</strain>
    </source>
</reference>
<proteinExistence type="predicted"/>
<evidence type="ECO:0000313" key="2">
    <source>
        <dbReference type="Proteomes" id="UP001170288"/>
    </source>
</evidence>
<name>A0AAW7PZW0_9BACT</name>
<dbReference type="AlphaFoldDB" id="A0AAW7PZW0"/>
<gene>
    <name evidence="1" type="ORF">O8C76_11150</name>
</gene>